<evidence type="ECO:0000313" key="2">
    <source>
        <dbReference type="EMBL" id="MBE5920693.1"/>
    </source>
</evidence>
<organism evidence="2 3">
    <name type="scientific">Pseudobutyrivibrio ruminis</name>
    <dbReference type="NCBI Taxonomy" id="46206"/>
    <lineage>
        <taxon>Bacteria</taxon>
        <taxon>Bacillati</taxon>
        <taxon>Bacillota</taxon>
        <taxon>Clostridia</taxon>
        <taxon>Lachnospirales</taxon>
        <taxon>Lachnospiraceae</taxon>
        <taxon>Pseudobutyrivibrio</taxon>
    </lineage>
</organism>
<dbReference type="EMBL" id="SVER01000045">
    <property type="protein sequence ID" value="MBE5920693.1"/>
    <property type="molecule type" value="Genomic_DNA"/>
</dbReference>
<sequence>MKKNDYYLIIGILLVTGIVVLTSNLISRNNSGSAAAAVVTIDGEEYGRFPLDKDVTERIELSDGAYNVISIHDGICEIKEASCRDQICVHHMKVQYDGQTIVCLPNKLVVTIENSDEDDIDGATH</sequence>
<dbReference type="CDD" id="cd09911">
    <property type="entry name" value="Lin0431_like"/>
    <property type="match status" value="1"/>
</dbReference>
<proteinExistence type="predicted"/>
<dbReference type="Proteomes" id="UP000766246">
    <property type="component" value="Unassembled WGS sequence"/>
</dbReference>
<name>A0A927UEM0_9FIRM</name>
<dbReference type="AlphaFoldDB" id="A0A927UEM0"/>
<evidence type="ECO:0000313" key="3">
    <source>
        <dbReference type="Proteomes" id="UP000766246"/>
    </source>
</evidence>
<keyword evidence="1" id="KW-0812">Transmembrane</keyword>
<dbReference type="Gene3D" id="2.60.320.10">
    <property type="entry name" value="N-utilization substance G protein NusG, insert domain"/>
    <property type="match status" value="1"/>
</dbReference>
<gene>
    <name evidence="2" type="ORF">E7272_12750</name>
</gene>
<reference evidence="2" key="1">
    <citation type="submission" date="2019-04" db="EMBL/GenBank/DDBJ databases">
        <title>Evolution of Biomass-Degrading Anaerobic Consortia Revealed by Metagenomics.</title>
        <authorList>
            <person name="Peng X."/>
        </authorList>
    </citation>
    <scope>NUCLEOTIDE SEQUENCE</scope>
    <source>
        <strain evidence="2">SIG311</strain>
    </source>
</reference>
<evidence type="ECO:0000256" key="1">
    <source>
        <dbReference type="SAM" id="Phobius"/>
    </source>
</evidence>
<keyword evidence="1" id="KW-0472">Membrane</keyword>
<protein>
    <submittedName>
        <fullName evidence="2">NusG domain II-containing protein</fullName>
    </submittedName>
</protein>
<comment type="caution">
    <text evidence="2">The sequence shown here is derived from an EMBL/GenBank/DDBJ whole genome shotgun (WGS) entry which is preliminary data.</text>
</comment>
<keyword evidence="1" id="KW-1133">Transmembrane helix</keyword>
<dbReference type="InterPro" id="IPR038690">
    <property type="entry name" value="NusG_2_sf"/>
</dbReference>
<feature type="transmembrane region" description="Helical" evidence="1">
    <location>
        <begin position="6"/>
        <end position="26"/>
    </location>
</feature>
<dbReference type="Pfam" id="PF07009">
    <property type="entry name" value="NusG_II"/>
    <property type="match status" value="1"/>
</dbReference>
<accession>A0A927UEM0</accession>